<dbReference type="AlphaFoldDB" id="A0A1M5ES58"/>
<dbReference type="PROSITE" id="PS50894">
    <property type="entry name" value="HPT"/>
    <property type="match status" value="1"/>
</dbReference>
<feature type="modified residue" description="Phosphohistidine" evidence="3">
    <location>
        <position position="45"/>
    </location>
</feature>
<evidence type="ECO:0000313" key="6">
    <source>
        <dbReference type="Proteomes" id="UP000184088"/>
    </source>
</evidence>
<dbReference type="Gene3D" id="3.30.70.1110">
    <property type="entry name" value="Histidine kinase CheA-like, P2 response regulator-binding domain"/>
    <property type="match status" value="1"/>
</dbReference>
<evidence type="ECO:0000256" key="1">
    <source>
        <dbReference type="ARBA" id="ARBA00022840"/>
    </source>
</evidence>
<dbReference type="InterPro" id="IPR008207">
    <property type="entry name" value="Sig_transdc_His_kin_Hpt_dom"/>
</dbReference>
<dbReference type="STRING" id="1121256.SAMN02746089_02611"/>
<dbReference type="GO" id="GO:0005524">
    <property type="term" value="F:ATP binding"/>
    <property type="evidence" value="ECO:0007669"/>
    <property type="project" value="UniProtKB-KW"/>
</dbReference>
<accession>A0A1M5ES58</accession>
<dbReference type="SUPFAM" id="SSF55052">
    <property type="entry name" value="CheY-binding domain of CheA"/>
    <property type="match status" value="1"/>
</dbReference>
<sequence>MMWDYLDAYEEETEEQLSRLEQLFLEMEKEPDQVETLNEIFRIVHTIKGSSATMGFGMVADFCHTLEDLFDKLRKGQLRVNDDLIDVLFKSYDTLKEMVSSAIKGENYSGDIEELTKTIDSFKQACTNDNTENPDNNRVKNNVWQISVEISDSCPMKNARALVIEKYIEEMGNVICMDPPFDALQKEEVVCERVTAVLESQMRIENVIWKLQSVQDVINVEVKQNPGKNKDAVRINISEPYKIEDIKRLKEALVRADIVELEFGEKYSMNLALLQLILAAYKENKKIYYKKNRGPVAKILDLMGILPSGTLDYSGAF</sequence>
<keyword evidence="1" id="KW-0067">ATP-binding</keyword>
<dbReference type="CDD" id="cd00088">
    <property type="entry name" value="HPT"/>
    <property type="match status" value="1"/>
</dbReference>
<dbReference type="GO" id="GO:0000155">
    <property type="term" value="F:phosphorelay sensor kinase activity"/>
    <property type="evidence" value="ECO:0007669"/>
    <property type="project" value="InterPro"/>
</dbReference>
<reference evidence="5 6" key="1">
    <citation type="submission" date="2016-11" db="EMBL/GenBank/DDBJ databases">
        <authorList>
            <person name="Jaros S."/>
            <person name="Januszkiewicz K."/>
            <person name="Wedrychowicz H."/>
        </authorList>
    </citation>
    <scope>NUCLEOTIDE SEQUENCE [LARGE SCALE GENOMIC DNA]</scope>
    <source>
        <strain evidence="5 6">DSM 17918</strain>
    </source>
</reference>
<dbReference type="InterPro" id="IPR037052">
    <property type="entry name" value="CheA-like_P2_sf"/>
</dbReference>
<protein>
    <submittedName>
        <fullName evidence="5">Two-component system, chemotaxis family, sensor kinase CheA</fullName>
    </submittedName>
</protein>
<dbReference type="OrthoDB" id="1723989at2"/>
<proteinExistence type="predicted"/>
<dbReference type="Gene3D" id="1.20.120.160">
    <property type="entry name" value="HPT domain"/>
    <property type="match status" value="1"/>
</dbReference>
<evidence type="ECO:0000256" key="2">
    <source>
        <dbReference type="ARBA" id="ARBA00023012"/>
    </source>
</evidence>
<gene>
    <name evidence="5" type="ORF">SAMN02746089_02611</name>
</gene>
<dbReference type="EMBL" id="FQVH01000048">
    <property type="protein sequence ID" value="SHF82143.1"/>
    <property type="molecule type" value="Genomic_DNA"/>
</dbReference>
<dbReference type="Pfam" id="PF07194">
    <property type="entry name" value="P2"/>
    <property type="match status" value="1"/>
</dbReference>
<name>A0A1M5ES58_9THEO</name>
<dbReference type="InterPro" id="IPR010808">
    <property type="entry name" value="CheA_P2-bd"/>
</dbReference>
<dbReference type="Pfam" id="PF01627">
    <property type="entry name" value="Hpt"/>
    <property type="match status" value="1"/>
</dbReference>
<dbReference type="Proteomes" id="UP000184088">
    <property type="component" value="Unassembled WGS sequence"/>
</dbReference>
<feature type="domain" description="HPt" evidence="4">
    <location>
        <begin position="1"/>
        <end position="102"/>
    </location>
</feature>
<keyword evidence="6" id="KW-1185">Reference proteome</keyword>
<organism evidence="5 6">
    <name type="scientific">Caldanaerobius fijiensis DSM 17918</name>
    <dbReference type="NCBI Taxonomy" id="1121256"/>
    <lineage>
        <taxon>Bacteria</taxon>
        <taxon>Bacillati</taxon>
        <taxon>Bacillota</taxon>
        <taxon>Clostridia</taxon>
        <taxon>Thermoanaerobacterales</taxon>
        <taxon>Thermoanaerobacteraceae</taxon>
        <taxon>Caldanaerobius</taxon>
    </lineage>
</organism>
<evidence type="ECO:0000259" key="4">
    <source>
        <dbReference type="PROSITE" id="PS50894"/>
    </source>
</evidence>
<keyword evidence="2" id="KW-0902">Two-component regulatory system</keyword>
<dbReference type="SUPFAM" id="SSF47226">
    <property type="entry name" value="Histidine-containing phosphotransfer domain, HPT domain"/>
    <property type="match status" value="1"/>
</dbReference>
<dbReference type="PANTHER" id="PTHR43395">
    <property type="entry name" value="SENSOR HISTIDINE KINASE CHEA"/>
    <property type="match status" value="1"/>
</dbReference>
<evidence type="ECO:0000313" key="5">
    <source>
        <dbReference type="EMBL" id="SHF82143.1"/>
    </source>
</evidence>
<dbReference type="SMART" id="SM00073">
    <property type="entry name" value="HPT"/>
    <property type="match status" value="1"/>
</dbReference>
<keyword evidence="1" id="KW-0547">Nucleotide-binding</keyword>
<dbReference type="PANTHER" id="PTHR43395:SF10">
    <property type="entry name" value="CHEMOTAXIS PROTEIN CHEA"/>
    <property type="match status" value="1"/>
</dbReference>
<keyword evidence="5" id="KW-0808">Transferase</keyword>
<dbReference type="InterPro" id="IPR051315">
    <property type="entry name" value="Bact_Chemotaxis_CheA"/>
</dbReference>
<dbReference type="InterPro" id="IPR035891">
    <property type="entry name" value="CheY-binding_CheA"/>
</dbReference>
<evidence type="ECO:0000256" key="3">
    <source>
        <dbReference type="PROSITE-ProRule" id="PRU00110"/>
    </source>
</evidence>
<keyword evidence="5" id="KW-0418">Kinase</keyword>
<dbReference type="RefSeq" id="WP_073346303.1">
    <property type="nucleotide sequence ID" value="NZ_FQVH01000048.1"/>
</dbReference>
<dbReference type="InterPro" id="IPR036641">
    <property type="entry name" value="HPT_dom_sf"/>
</dbReference>
<keyword evidence="3" id="KW-0597">Phosphoprotein</keyword>